<evidence type="ECO:0000313" key="2">
    <source>
        <dbReference type="Proteomes" id="UP001150581"/>
    </source>
</evidence>
<keyword evidence="2" id="KW-1185">Reference proteome</keyword>
<proteinExistence type="predicted"/>
<dbReference type="EMBL" id="JANBPG010000936">
    <property type="protein sequence ID" value="KAJ1892782.1"/>
    <property type="molecule type" value="Genomic_DNA"/>
</dbReference>
<accession>A0ACC1IGA7</accession>
<gene>
    <name evidence="1" type="ORF">LPJ66_006138</name>
</gene>
<name>A0ACC1IGA7_9FUNG</name>
<organism evidence="1 2">
    <name type="scientific">Kickxella alabastrina</name>
    <dbReference type="NCBI Taxonomy" id="61397"/>
    <lineage>
        <taxon>Eukaryota</taxon>
        <taxon>Fungi</taxon>
        <taxon>Fungi incertae sedis</taxon>
        <taxon>Zoopagomycota</taxon>
        <taxon>Kickxellomycotina</taxon>
        <taxon>Kickxellomycetes</taxon>
        <taxon>Kickxellales</taxon>
        <taxon>Kickxellaceae</taxon>
        <taxon>Kickxella</taxon>
    </lineage>
</organism>
<protein>
    <submittedName>
        <fullName evidence="1">Uncharacterized protein</fullName>
    </submittedName>
</protein>
<dbReference type="Proteomes" id="UP001150581">
    <property type="component" value="Unassembled WGS sequence"/>
</dbReference>
<comment type="caution">
    <text evidence="1">The sequence shown here is derived from an EMBL/GenBank/DDBJ whole genome shotgun (WGS) entry which is preliminary data.</text>
</comment>
<evidence type="ECO:0000313" key="1">
    <source>
        <dbReference type="EMBL" id="KAJ1892782.1"/>
    </source>
</evidence>
<reference evidence="1" key="1">
    <citation type="submission" date="2022-07" db="EMBL/GenBank/DDBJ databases">
        <title>Phylogenomic reconstructions and comparative analyses of Kickxellomycotina fungi.</title>
        <authorList>
            <person name="Reynolds N.K."/>
            <person name="Stajich J.E."/>
            <person name="Barry K."/>
            <person name="Grigoriev I.V."/>
            <person name="Crous P."/>
            <person name="Smith M.E."/>
        </authorList>
    </citation>
    <scope>NUCLEOTIDE SEQUENCE</scope>
    <source>
        <strain evidence="1">Benny 63K</strain>
    </source>
</reference>
<sequence length="481" mass="51216">MPNTPNFRSSAVPGTPNFHSSAMPSMHSTRNSAVPGTPAMPGSAVSGTLDEPSSAVPSSAMPSSLPGSNSNASSPSTPVATGPVGPFTPMIPMFATTPTLPEAPMYVGTPVFLSPADTPFMPTMLATANSVVQSGTFMTPNPRYSRAPPAYTLIPSDSAPVTGGIQTPGRTDIHVTLPDSTLTSNIISETNVAGNSAGTVPLTSEEQEFADWRKVKMTLIKELEKGGVIMIVDLPEHARIAQETGATAVMVIENKETHKYDRQRMTAPRIVQKVIDIVALPVIAQVRLGHTMEARAMEKLGVNLIDECSELGVVNSANQIDKRKFTTPFMCSAEDLPTAVKRIKEGASIIYSKAERDSGDPTDAIGTIKGIHDQIKLLRNSSEAEIDDYARQEEVDSVILNQTIQLNRLPVPFFASGGINTPVDVAHVRRAGCDGVIASTIIFKGLDPVKRAAAIVSACKNFNDNKLIGELSKDFKQAQIE</sequence>